<evidence type="ECO:0000313" key="3">
    <source>
        <dbReference type="Proteomes" id="UP000029223"/>
    </source>
</evidence>
<comment type="caution">
    <text evidence="2">The sequence shown here is derived from an EMBL/GenBank/DDBJ whole genome shotgun (WGS) entry which is preliminary data.</text>
</comment>
<protein>
    <submittedName>
        <fullName evidence="2">Uncharacterized protein</fullName>
    </submittedName>
</protein>
<evidence type="ECO:0000256" key="1">
    <source>
        <dbReference type="SAM" id="MobiDB-lite"/>
    </source>
</evidence>
<name>A0ABQ0JG95_9VIBR</name>
<feature type="region of interest" description="Disordered" evidence="1">
    <location>
        <begin position="1"/>
        <end position="36"/>
    </location>
</feature>
<evidence type="ECO:0000313" key="2">
    <source>
        <dbReference type="EMBL" id="GAL27776.1"/>
    </source>
</evidence>
<reference evidence="3" key="2">
    <citation type="submission" date="2014-09" db="EMBL/GenBank/DDBJ databases">
        <authorList>
            <consortium name="NBRP consortium"/>
            <person name="Sawabe T."/>
            <person name="Meirelles P."/>
            <person name="Nakanishi M."/>
            <person name="Sayaka M."/>
            <person name="Hattori M."/>
            <person name="Ohkuma M."/>
        </authorList>
    </citation>
    <scope>NUCLEOTIDE SEQUENCE [LARGE SCALE GENOMIC DNA]</scope>
    <source>
        <strain evidence="3">JCM 19239</strain>
    </source>
</reference>
<proteinExistence type="predicted"/>
<gene>
    <name evidence="2" type="ORF">JCM19239_1497</name>
</gene>
<reference evidence="3" key="1">
    <citation type="submission" date="2014-09" db="EMBL/GenBank/DDBJ databases">
        <title>Vibrio variabilis JCM 19239. (C206) whole genome shotgun sequence.</title>
        <authorList>
            <person name="Sawabe T."/>
            <person name="Meirelles P."/>
            <person name="Nakanishi M."/>
            <person name="Sayaka M."/>
            <person name="Hattori M."/>
            <person name="Ohkuma M."/>
        </authorList>
    </citation>
    <scope>NUCLEOTIDE SEQUENCE [LARGE SCALE GENOMIC DNA]</scope>
    <source>
        <strain evidence="3">JCM 19239</strain>
    </source>
</reference>
<organism evidence="2 3">
    <name type="scientific">Vibrio variabilis</name>
    <dbReference type="NCBI Taxonomy" id="990271"/>
    <lineage>
        <taxon>Bacteria</taxon>
        <taxon>Pseudomonadati</taxon>
        <taxon>Pseudomonadota</taxon>
        <taxon>Gammaproteobacteria</taxon>
        <taxon>Vibrionales</taxon>
        <taxon>Vibrionaceae</taxon>
        <taxon>Vibrio</taxon>
    </lineage>
</organism>
<sequence length="53" mass="5922">MPGMPELDVASTGRQRRNGPSELLHDNASHHWQPNKPVEVLNCDGLVMNLDDE</sequence>
<dbReference type="EMBL" id="BBMS01000033">
    <property type="protein sequence ID" value="GAL27776.1"/>
    <property type="molecule type" value="Genomic_DNA"/>
</dbReference>
<keyword evidence="3" id="KW-1185">Reference proteome</keyword>
<accession>A0ABQ0JG95</accession>
<dbReference type="Proteomes" id="UP000029223">
    <property type="component" value="Unassembled WGS sequence"/>
</dbReference>